<name>A0AC11CTP0_SHEEP</name>
<dbReference type="Ensembl" id="ENSOART00020079932.1">
    <property type="protein sequence ID" value="ENSOARP00020035219.1"/>
    <property type="gene ID" value="ENSOARG00020031447.1"/>
</dbReference>
<protein>
    <submittedName>
        <fullName evidence="1">Uncharacterized protein</fullName>
    </submittedName>
</protein>
<sequence>RWPALQGHHKVGRRAWSCGDEGKVSVGEPAAQPGTGRLVWKSICPGRLGSDRAFIQVLYELCVLPLLQDAAELLRKRAGPHRHSIVALPQEHVAVAIHPAQPAGQRHQPIGHWPETVCNCTAEPPARPARPSEYFRRCPCPPPRRQAT</sequence>
<evidence type="ECO:0000313" key="1">
    <source>
        <dbReference type="Ensembl" id="ENSOARP00020035219.1"/>
    </source>
</evidence>
<reference evidence="1" key="1">
    <citation type="submission" date="2020-11" db="EMBL/GenBank/DDBJ databases">
        <authorList>
            <person name="Davenport K.M."/>
            <person name="Bickhart D.M."/>
            <person name="Smith T.P.L."/>
            <person name="Murdoch B.M."/>
            <person name="Rosen B.D."/>
        </authorList>
    </citation>
    <scope>NUCLEOTIDE SEQUENCE [LARGE SCALE GENOMIC DNA]</scope>
    <source>
        <strain evidence="1">OAR_USU_Benz2616</strain>
    </source>
</reference>
<reference evidence="1" key="3">
    <citation type="submission" date="2025-09" db="UniProtKB">
        <authorList>
            <consortium name="Ensembl"/>
        </authorList>
    </citation>
    <scope>IDENTIFICATION</scope>
</reference>
<accession>A0AC11CTP0</accession>
<organism evidence="1">
    <name type="scientific">Ovis aries</name>
    <name type="common">Sheep</name>
    <dbReference type="NCBI Taxonomy" id="9940"/>
    <lineage>
        <taxon>Eukaryota</taxon>
        <taxon>Metazoa</taxon>
        <taxon>Chordata</taxon>
        <taxon>Craniata</taxon>
        <taxon>Vertebrata</taxon>
        <taxon>Euteleostomi</taxon>
        <taxon>Mammalia</taxon>
        <taxon>Eutheria</taxon>
        <taxon>Laurasiatheria</taxon>
        <taxon>Artiodactyla</taxon>
        <taxon>Ruminantia</taxon>
        <taxon>Pecora</taxon>
        <taxon>Bovidae</taxon>
        <taxon>Caprinae</taxon>
        <taxon>Ovis</taxon>
    </lineage>
</organism>
<reference evidence="1" key="2">
    <citation type="submission" date="2025-08" db="UniProtKB">
        <authorList>
            <consortium name="Ensembl"/>
        </authorList>
    </citation>
    <scope>IDENTIFICATION</scope>
</reference>
<proteinExistence type="predicted"/>